<dbReference type="RefSeq" id="WP_254291242.1">
    <property type="nucleotide sequence ID" value="NZ_JAMLDX010000001.1"/>
</dbReference>
<gene>
    <name evidence="1" type="ORF">M9978_02385</name>
</gene>
<dbReference type="EMBL" id="JAMLDX010000001">
    <property type="protein sequence ID" value="MCP3729264.1"/>
    <property type="molecule type" value="Genomic_DNA"/>
</dbReference>
<accession>A0A9X2KJA7</accession>
<evidence type="ECO:0000313" key="2">
    <source>
        <dbReference type="Proteomes" id="UP001139451"/>
    </source>
</evidence>
<reference evidence="1" key="1">
    <citation type="submission" date="2022-05" db="EMBL/GenBank/DDBJ databases">
        <title>Sphingomonas sp. strain MG17 Genome sequencing and assembly.</title>
        <authorList>
            <person name="Kim I."/>
        </authorList>
    </citation>
    <scope>NUCLEOTIDE SEQUENCE</scope>
    <source>
        <strain evidence="1">MG17</strain>
    </source>
</reference>
<evidence type="ECO:0000313" key="1">
    <source>
        <dbReference type="EMBL" id="MCP3729264.1"/>
    </source>
</evidence>
<proteinExistence type="predicted"/>
<name>A0A9X2KJA7_9SPHN</name>
<keyword evidence="2" id="KW-1185">Reference proteome</keyword>
<organism evidence="1 2">
    <name type="scientific">Sphingomonas tagetis</name>
    <dbReference type="NCBI Taxonomy" id="2949092"/>
    <lineage>
        <taxon>Bacteria</taxon>
        <taxon>Pseudomonadati</taxon>
        <taxon>Pseudomonadota</taxon>
        <taxon>Alphaproteobacteria</taxon>
        <taxon>Sphingomonadales</taxon>
        <taxon>Sphingomonadaceae</taxon>
        <taxon>Sphingomonas</taxon>
    </lineage>
</organism>
<sequence>MLDNLLRAAVGAATMPLDLAADVVTLGGALTDRDEPYTATKARSVMANVADATKRARP</sequence>
<dbReference type="AlphaFoldDB" id="A0A9X2KJA7"/>
<protein>
    <submittedName>
        <fullName evidence="1">Uncharacterized protein</fullName>
    </submittedName>
</protein>
<dbReference type="Proteomes" id="UP001139451">
    <property type="component" value="Unassembled WGS sequence"/>
</dbReference>
<comment type="caution">
    <text evidence="1">The sequence shown here is derived from an EMBL/GenBank/DDBJ whole genome shotgun (WGS) entry which is preliminary data.</text>
</comment>